<evidence type="ECO:0000313" key="3">
    <source>
        <dbReference type="EMBL" id="GGD12001.1"/>
    </source>
</evidence>
<dbReference type="HAMAP" id="MF_04144">
    <property type="entry name" value="TERL_LAMBDA"/>
    <property type="match status" value="1"/>
</dbReference>
<dbReference type="GO" id="GO:0004519">
    <property type="term" value="F:endonuclease activity"/>
    <property type="evidence" value="ECO:0007669"/>
    <property type="project" value="InterPro"/>
</dbReference>
<feature type="domain" description="Phage terminase large subunit GpA ATPase" evidence="1">
    <location>
        <begin position="39"/>
        <end position="278"/>
    </location>
</feature>
<dbReference type="EMBL" id="BMJJ01000003">
    <property type="protein sequence ID" value="GGD12001.1"/>
    <property type="molecule type" value="Genomic_DNA"/>
</dbReference>
<accession>A0A917D973</accession>
<proteinExistence type="inferred from homology"/>
<dbReference type="Gene3D" id="3.40.50.300">
    <property type="entry name" value="P-loop containing nucleotide triphosphate hydrolases"/>
    <property type="match status" value="1"/>
</dbReference>
<name>A0A917D973_9HYPH</name>
<organism evidence="3 4">
    <name type="scientific">Aureimonas glaciei</name>
    <dbReference type="NCBI Taxonomy" id="1776957"/>
    <lineage>
        <taxon>Bacteria</taxon>
        <taxon>Pseudomonadati</taxon>
        <taxon>Pseudomonadota</taxon>
        <taxon>Alphaproteobacteria</taxon>
        <taxon>Hyphomicrobiales</taxon>
        <taxon>Aurantimonadaceae</taxon>
        <taxon>Aureimonas</taxon>
    </lineage>
</organism>
<dbReference type="Pfam" id="PF05876">
    <property type="entry name" value="GpA_ATPase"/>
    <property type="match status" value="1"/>
</dbReference>
<protein>
    <submittedName>
        <fullName evidence="3">Terminase</fullName>
    </submittedName>
</protein>
<keyword evidence="4" id="KW-1185">Reference proteome</keyword>
<comment type="caution">
    <text evidence="3">The sequence shown here is derived from an EMBL/GenBank/DDBJ whole genome shotgun (WGS) entry which is preliminary data.</text>
</comment>
<dbReference type="GO" id="GO:0005524">
    <property type="term" value="F:ATP binding"/>
    <property type="evidence" value="ECO:0007669"/>
    <property type="project" value="InterPro"/>
</dbReference>
<sequence>MSEAFAVLRRDTFRAFRPPAKIALSKWCEESIVLPSSLSSQPGRMRLWPHQRAIADSIGDPTVERVSVLKSVRVGYSQLLVAAIGHYVTNDPSPVLVVLPADADCRTFMTGSIEPTFAESPSLRAALAANGDRNVMLEKRFPGGSLKLVSARAPRNLRGHTARILFLDEVDAFEHDARGEGDPVVLAERRTLSYADRKIVMGSTPVDELTSPIVRAYDASDRRVYECPCPCCGTFTELKWSMIEWPADRPDEAAYRCPDCEELVGEDRKPWMIEHGRWRATAPHVVGHHGYRMNALISLLSNARWGRLAAEFLVAKRSPETLKAFTTTLLAEPWRDAGEELDETALAARAEPIGLDRIPAEVLVLSCGCDVQDDRIELSTVGWTADGAALILAHDVVWGSPRQGDTWREVDDLLKRTFIHVNGGLLRIDSAIVDSGSGGHTDAVYAFCKPRTGRRVFAGKGVPGFSRKAVEVSKARDIRLMLVGVDAVKSELMTRLQSGRTIRFSHSLSPSWFEQLTGERRIVRYSRGQPVRAFERISGRRVEALDCVVYAFAARRLVLLDMGRRAEEVATSAMPTARPAVTRSKWLEGR</sequence>
<dbReference type="Pfam" id="PF20454">
    <property type="entry name" value="GpA_nuclease"/>
    <property type="match status" value="1"/>
</dbReference>
<dbReference type="InterPro" id="IPR027417">
    <property type="entry name" value="P-loop_NTPase"/>
</dbReference>
<gene>
    <name evidence="3" type="ORF">GCM10011335_13660</name>
</gene>
<dbReference type="Proteomes" id="UP000613160">
    <property type="component" value="Unassembled WGS sequence"/>
</dbReference>
<feature type="domain" description="Terminase large subunit GpA endonuclease" evidence="2">
    <location>
        <begin position="288"/>
        <end position="560"/>
    </location>
</feature>
<evidence type="ECO:0000259" key="1">
    <source>
        <dbReference type="Pfam" id="PF05876"/>
    </source>
</evidence>
<dbReference type="GO" id="GO:0016887">
    <property type="term" value="F:ATP hydrolysis activity"/>
    <property type="evidence" value="ECO:0007669"/>
    <property type="project" value="InterPro"/>
</dbReference>
<reference evidence="3" key="2">
    <citation type="submission" date="2020-09" db="EMBL/GenBank/DDBJ databases">
        <authorList>
            <person name="Sun Q."/>
            <person name="Zhou Y."/>
        </authorList>
    </citation>
    <scope>NUCLEOTIDE SEQUENCE</scope>
    <source>
        <strain evidence="3">CGMCC 1.15493</strain>
    </source>
</reference>
<reference evidence="3" key="1">
    <citation type="journal article" date="2014" name="Int. J. Syst. Evol. Microbiol.">
        <title>Complete genome sequence of Corynebacterium casei LMG S-19264T (=DSM 44701T), isolated from a smear-ripened cheese.</title>
        <authorList>
            <consortium name="US DOE Joint Genome Institute (JGI-PGF)"/>
            <person name="Walter F."/>
            <person name="Albersmeier A."/>
            <person name="Kalinowski J."/>
            <person name="Ruckert C."/>
        </authorList>
    </citation>
    <scope>NUCLEOTIDE SEQUENCE</scope>
    <source>
        <strain evidence="3">CGMCC 1.15493</strain>
    </source>
</reference>
<dbReference type="AlphaFoldDB" id="A0A917D973"/>
<evidence type="ECO:0000313" key="4">
    <source>
        <dbReference type="Proteomes" id="UP000613160"/>
    </source>
</evidence>
<evidence type="ECO:0000259" key="2">
    <source>
        <dbReference type="Pfam" id="PF20454"/>
    </source>
</evidence>
<dbReference type="InterPro" id="IPR008866">
    <property type="entry name" value="Phage_lambda_GpA-like"/>
</dbReference>
<dbReference type="InterPro" id="IPR046453">
    <property type="entry name" value="GpA_ATPase"/>
</dbReference>
<dbReference type="InterPro" id="IPR046454">
    <property type="entry name" value="GpA_endonuclease"/>
</dbReference>